<evidence type="ECO:0000313" key="2">
    <source>
        <dbReference type="Proteomes" id="UP000708208"/>
    </source>
</evidence>
<evidence type="ECO:0000313" key="1">
    <source>
        <dbReference type="EMBL" id="CAG7732979.1"/>
    </source>
</evidence>
<gene>
    <name evidence="1" type="ORF">AFUS01_LOCUS21456</name>
</gene>
<proteinExistence type="predicted"/>
<comment type="caution">
    <text evidence="1">The sequence shown here is derived from an EMBL/GenBank/DDBJ whole genome shotgun (WGS) entry which is preliminary data.</text>
</comment>
<dbReference type="AlphaFoldDB" id="A0A8J2P6F4"/>
<reference evidence="1" key="1">
    <citation type="submission" date="2021-06" db="EMBL/GenBank/DDBJ databases">
        <authorList>
            <person name="Hodson N. C."/>
            <person name="Mongue J. A."/>
            <person name="Jaron S. K."/>
        </authorList>
    </citation>
    <scope>NUCLEOTIDE SEQUENCE</scope>
</reference>
<sequence length="67" mass="7523">MLFLRPLPKEFSHLSPHAVLSVKMPNQLQKLARGEGGGEEIKIGRTIQIRFGYERTGSIFLRGTTNV</sequence>
<accession>A0A8J2P6F4</accession>
<dbReference type="Proteomes" id="UP000708208">
    <property type="component" value="Unassembled WGS sequence"/>
</dbReference>
<dbReference type="EMBL" id="CAJVCH010241147">
    <property type="protein sequence ID" value="CAG7732979.1"/>
    <property type="molecule type" value="Genomic_DNA"/>
</dbReference>
<protein>
    <submittedName>
        <fullName evidence="1">Uncharacterized protein</fullName>
    </submittedName>
</protein>
<keyword evidence="2" id="KW-1185">Reference proteome</keyword>
<name>A0A8J2P6F4_9HEXA</name>
<organism evidence="1 2">
    <name type="scientific">Allacma fusca</name>
    <dbReference type="NCBI Taxonomy" id="39272"/>
    <lineage>
        <taxon>Eukaryota</taxon>
        <taxon>Metazoa</taxon>
        <taxon>Ecdysozoa</taxon>
        <taxon>Arthropoda</taxon>
        <taxon>Hexapoda</taxon>
        <taxon>Collembola</taxon>
        <taxon>Symphypleona</taxon>
        <taxon>Sminthuridae</taxon>
        <taxon>Allacma</taxon>
    </lineage>
</organism>